<keyword evidence="1" id="KW-1133">Transmembrane helix</keyword>
<evidence type="ECO:0000313" key="3">
    <source>
        <dbReference type="Proteomes" id="UP000499080"/>
    </source>
</evidence>
<proteinExistence type="predicted"/>
<dbReference type="EMBL" id="BGPR01004397">
    <property type="protein sequence ID" value="GBM99188.1"/>
    <property type="molecule type" value="Genomic_DNA"/>
</dbReference>
<keyword evidence="3" id="KW-1185">Reference proteome</keyword>
<comment type="caution">
    <text evidence="2">The sequence shown here is derived from an EMBL/GenBank/DDBJ whole genome shotgun (WGS) entry which is preliminary data.</text>
</comment>
<name>A0A4Y2KBA1_ARAVE</name>
<accession>A0A4Y2KBA1</accession>
<dbReference type="AlphaFoldDB" id="A0A4Y2KBA1"/>
<keyword evidence="1" id="KW-0472">Membrane</keyword>
<gene>
    <name evidence="2" type="ORF">AVEN_103345_1</name>
</gene>
<protein>
    <submittedName>
        <fullName evidence="2">Uncharacterized protein</fullName>
    </submittedName>
</protein>
<keyword evidence="1" id="KW-0812">Transmembrane</keyword>
<dbReference type="Proteomes" id="UP000499080">
    <property type="component" value="Unassembled WGS sequence"/>
</dbReference>
<reference evidence="2 3" key="1">
    <citation type="journal article" date="2019" name="Sci. Rep.">
        <title>Orb-weaving spider Araneus ventricosus genome elucidates the spidroin gene catalogue.</title>
        <authorList>
            <person name="Kono N."/>
            <person name="Nakamura H."/>
            <person name="Ohtoshi R."/>
            <person name="Moran D.A.P."/>
            <person name="Shinohara A."/>
            <person name="Yoshida Y."/>
            <person name="Fujiwara M."/>
            <person name="Mori M."/>
            <person name="Tomita M."/>
            <person name="Arakawa K."/>
        </authorList>
    </citation>
    <scope>NUCLEOTIDE SEQUENCE [LARGE SCALE GENOMIC DNA]</scope>
</reference>
<evidence type="ECO:0000256" key="1">
    <source>
        <dbReference type="SAM" id="Phobius"/>
    </source>
</evidence>
<feature type="transmembrane region" description="Helical" evidence="1">
    <location>
        <begin position="12"/>
        <end position="38"/>
    </location>
</feature>
<organism evidence="2 3">
    <name type="scientific">Araneus ventricosus</name>
    <name type="common">Orbweaver spider</name>
    <name type="synonym">Epeira ventricosa</name>
    <dbReference type="NCBI Taxonomy" id="182803"/>
    <lineage>
        <taxon>Eukaryota</taxon>
        <taxon>Metazoa</taxon>
        <taxon>Ecdysozoa</taxon>
        <taxon>Arthropoda</taxon>
        <taxon>Chelicerata</taxon>
        <taxon>Arachnida</taxon>
        <taxon>Araneae</taxon>
        <taxon>Araneomorphae</taxon>
        <taxon>Entelegynae</taxon>
        <taxon>Araneoidea</taxon>
        <taxon>Araneidae</taxon>
        <taxon>Araneus</taxon>
    </lineage>
</organism>
<evidence type="ECO:0000313" key="2">
    <source>
        <dbReference type="EMBL" id="GBM99188.1"/>
    </source>
</evidence>
<sequence>MDTFLYATVFLQLLFCCVQVAVFGEFIFVLPILGYAVFGELFKYVQSLMMSALEEATSGAGIESCSMKQTTIPVVRKRRVWLLCKALDMEAELAVEDSVSKRMPVPTVRNPIVWSQCRRLGLDAKLEFPPHAVLLRADDIPTVNSRVYLLCDALGLKAKTAR</sequence>